<comment type="similarity">
    <text evidence="2">Belongs to the AAA ATPase family. BCS1 subfamily.</text>
</comment>
<dbReference type="InterPro" id="IPR050747">
    <property type="entry name" value="Mitochondrial_chaperone_BCS1"/>
</dbReference>
<dbReference type="SUPFAM" id="SSF54427">
    <property type="entry name" value="NTF2-like"/>
    <property type="match status" value="1"/>
</dbReference>
<reference evidence="6" key="1">
    <citation type="submission" date="2021-02" db="EMBL/GenBank/DDBJ databases">
        <authorList>
            <person name="Dougan E. K."/>
            <person name="Rhodes N."/>
            <person name="Thang M."/>
            <person name="Chan C."/>
        </authorList>
    </citation>
    <scope>NUCLEOTIDE SEQUENCE</scope>
</reference>
<dbReference type="InterPro" id="IPR003960">
    <property type="entry name" value="ATPase_AAA_CS"/>
</dbReference>
<comment type="subcellular location">
    <subcellularLocation>
        <location evidence="1">Cytoplasm</location>
    </subcellularLocation>
</comment>
<dbReference type="InterPro" id="IPR018222">
    <property type="entry name" value="Nuclear_transport_factor_2_euk"/>
</dbReference>
<dbReference type="OrthoDB" id="6507044at2759"/>
<evidence type="ECO:0000256" key="3">
    <source>
        <dbReference type="ARBA" id="ARBA00022490"/>
    </source>
</evidence>
<dbReference type="Proteomes" id="UP000654075">
    <property type="component" value="Unassembled WGS sequence"/>
</dbReference>
<comment type="caution">
    <text evidence="6">The sequence shown here is derived from an EMBL/GenBank/DDBJ whole genome shotgun (WGS) entry which is preliminary data.</text>
</comment>
<dbReference type="GO" id="GO:0006606">
    <property type="term" value="P:protein import into nucleus"/>
    <property type="evidence" value="ECO:0007669"/>
    <property type="project" value="UniProtKB-ARBA"/>
</dbReference>
<dbReference type="PANTHER" id="PTHR23070">
    <property type="entry name" value="BCS1 AAA-TYPE ATPASE"/>
    <property type="match status" value="1"/>
</dbReference>
<dbReference type="InterPro" id="IPR003959">
    <property type="entry name" value="ATPase_AAA_core"/>
</dbReference>
<dbReference type="GO" id="GO:0005524">
    <property type="term" value="F:ATP binding"/>
    <property type="evidence" value="ECO:0007669"/>
    <property type="project" value="InterPro"/>
</dbReference>
<feature type="region of interest" description="Disordered" evidence="4">
    <location>
        <begin position="1213"/>
        <end position="1233"/>
    </location>
</feature>
<dbReference type="InterPro" id="IPR027417">
    <property type="entry name" value="P-loop_NTPase"/>
</dbReference>
<feature type="compositionally biased region" description="Low complexity" evidence="4">
    <location>
        <begin position="1017"/>
        <end position="1028"/>
    </location>
</feature>
<organism evidence="6 7">
    <name type="scientific">Polarella glacialis</name>
    <name type="common">Dinoflagellate</name>
    <dbReference type="NCBI Taxonomy" id="89957"/>
    <lineage>
        <taxon>Eukaryota</taxon>
        <taxon>Sar</taxon>
        <taxon>Alveolata</taxon>
        <taxon>Dinophyceae</taxon>
        <taxon>Suessiales</taxon>
        <taxon>Suessiaceae</taxon>
        <taxon>Polarella</taxon>
    </lineage>
</organism>
<evidence type="ECO:0000313" key="6">
    <source>
        <dbReference type="EMBL" id="CAE8643651.1"/>
    </source>
</evidence>
<dbReference type="Gene3D" id="3.40.50.300">
    <property type="entry name" value="P-loop containing nucleotide triphosphate hydrolases"/>
    <property type="match status" value="2"/>
</dbReference>
<feature type="domain" description="NTF2" evidence="5">
    <location>
        <begin position="7"/>
        <end position="121"/>
    </location>
</feature>
<name>A0A813HYN4_POLGL</name>
<dbReference type="SUPFAM" id="SSF52540">
    <property type="entry name" value="P-loop containing nucleoside triphosphate hydrolases"/>
    <property type="match status" value="1"/>
</dbReference>
<evidence type="ECO:0000256" key="1">
    <source>
        <dbReference type="ARBA" id="ARBA00004496"/>
    </source>
</evidence>
<evidence type="ECO:0000256" key="4">
    <source>
        <dbReference type="SAM" id="MobiDB-lite"/>
    </source>
</evidence>
<dbReference type="CDD" id="cd00780">
    <property type="entry name" value="NTF2"/>
    <property type="match status" value="1"/>
</dbReference>
<dbReference type="Pfam" id="PF02136">
    <property type="entry name" value="NTF2"/>
    <property type="match status" value="1"/>
</dbReference>
<dbReference type="InterPro" id="IPR002075">
    <property type="entry name" value="NTF2_dom"/>
</dbReference>
<dbReference type="GO" id="GO:0005737">
    <property type="term" value="C:cytoplasm"/>
    <property type="evidence" value="ECO:0007669"/>
    <property type="project" value="UniProtKB-SubCell"/>
</dbReference>
<keyword evidence="3" id="KW-0963">Cytoplasm</keyword>
<evidence type="ECO:0000256" key="2">
    <source>
        <dbReference type="ARBA" id="ARBA00007448"/>
    </source>
</evidence>
<dbReference type="EMBL" id="CAJNNV010033411">
    <property type="protein sequence ID" value="CAE8643651.1"/>
    <property type="molecule type" value="Genomic_DNA"/>
</dbReference>
<dbReference type="InterPro" id="IPR003593">
    <property type="entry name" value="AAA+_ATPase"/>
</dbReference>
<dbReference type="PROSITE" id="PS00674">
    <property type="entry name" value="AAA"/>
    <property type="match status" value="1"/>
</dbReference>
<dbReference type="GO" id="GO:0005635">
    <property type="term" value="C:nuclear envelope"/>
    <property type="evidence" value="ECO:0007669"/>
    <property type="project" value="UniProtKB-ARBA"/>
</dbReference>
<gene>
    <name evidence="6" type="ORF">PGLA1383_LOCUS57972</name>
</gene>
<dbReference type="Gene3D" id="3.10.450.50">
    <property type="match status" value="1"/>
</dbReference>
<dbReference type="FunFam" id="3.10.450.50:FF:000005">
    <property type="entry name" value="Nuclear transport factor 2"/>
    <property type="match status" value="1"/>
</dbReference>
<proteinExistence type="inferred from homology"/>
<sequence length="1431" mass="159313">MTQFQQVGEQFCSHYYQQFDANRSQLQPLYGDTSMMSFEGEQFQGAAAIVQKLAALPFTKVLHQVVKCDCQPSPTNNGVLIFVTGNLIVDDNQNPLKFAQIFQLVQGTTGNYFCQNDMFRLNIGCVSSAAMEESVHALRGHQEAERLEAFKQAIENSKSKRLTEFQERKSQSQKLSEQLKASFRAQVFQRSDGSRFEGTRVTGSVLQAWMLGVRPGWTILKVSGQAVQTKEDVDNQLQESMAGEKRYEVSFVKGQGKFGTEAKEKADREKRQLAKLRKEFKFQAMIERMDQRSVTLKMLNRVISYVEENCAGWTDNQPSKISKTSGKQLRMDFLNFHHLNACVILPATKPKNISFVEMLTGQAQSPVFFISHWWGEPIVTFAEMLEAHITTRGLTFDTPYWIWAYACRQHCMQSDLTQDPKKSGFFKCMDAAKFKMLLVLDAKATAFSRIWCGFEALLLDQPHPAQLDIAMFNGVTPKIITPGLTEQEASMELSSPSRGIRAKMAREAGFPIDQLDAGLAVCLEKCVSLKEDDRDSILNILAGRELTAAVSEDDSEPYAVANVRLRAFLASAGHFGSPLFHPFVVKLPVAAPPMAAILDMEGAKFGMINSLRTGSALYDTLIAMLIPLLFKLLFDGAATVTPALNKVLERVRAWVRKPPADVYVRTIEIEQLRRHDGYLYTPGDDRSSVLLRALTLHIAQKEIQYKDAGMKLEDIYQDVEMDGDDDDDDPDANTEIGYLKSCYRITQKPPEDCWIEVEPGLSFFRTVEEADRATGDKNEAFLPVKVKTTMKIQALSQQQVVDFINKAYNWYLTEQQKMQAKSRSRYMYEMVQSKGDSDGSSPHNYRRYKLADEKTFRSLFFPEKEVLVQLLDHFKNRSGKYAIPGYPHKLGLLLHGPPGTGKTSLIKVLAHHTGRSIVNVPLAKIKTNTELMQLIFDQKYNVEGIETPQRLRIKDVIFVMEDVDAVSDIVHRRDKGDAEKQESMASIQNMLRRQKLEKLESLGKQLAAKEKELATATATATTTATITADPGSTSKAADGKAATTESETKTKQVDGKLLQEMLDTLSSEGKGGGYFPGSMYGPSMMGGGFEVGGDKLNLAGILNTLDGVVDTPGRMLVMTTNHPEKLDPALIRPGRIDKIFNLNYMVGEQSAKMIGHYFQQELSQEEAERICQLIDGTSKTGVALEITPARLEQLCAENEEIEDLCLALQKLSEPPPKQRGSQTGAAATSIHNAPGKRGRGGILEALVSMDESLELFARALPKKLKVLSIDFTQCKNVTDIGIRTLASHVNFQVTAVNLQLVDTMVSKEVQDWYIAEALRIEANGQDGQSRDVQFALNLNACRKPEQLGSLRTRAVPVVAALEQVLLKDTEARARAALRALSSFGEKAKRALGEEAIMKTLELEADAQKALEERKAREAEKKAKAAAKAAEG</sequence>
<feature type="region of interest" description="Disordered" evidence="4">
    <location>
        <begin position="1017"/>
        <end position="1052"/>
    </location>
</feature>
<protein>
    <recommendedName>
        <fullName evidence="5">NTF2 domain-containing protein</fullName>
    </recommendedName>
</protein>
<dbReference type="PROSITE" id="PS50177">
    <property type="entry name" value="NTF2_DOMAIN"/>
    <property type="match status" value="1"/>
</dbReference>
<evidence type="ECO:0000313" key="7">
    <source>
        <dbReference type="Proteomes" id="UP000654075"/>
    </source>
</evidence>
<dbReference type="Pfam" id="PF00004">
    <property type="entry name" value="AAA"/>
    <property type="match status" value="2"/>
</dbReference>
<keyword evidence="7" id="KW-1185">Reference proteome</keyword>
<accession>A0A813HYN4</accession>
<evidence type="ECO:0000259" key="5">
    <source>
        <dbReference type="PROSITE" id="PS50177"/>
    </source>
</evidence>
<dbReference type="InterPro" id="IPR032710">
    <property type="entry name" value="NTF2-like_dom_sf"/>
</dbReference>
<dbReference type="SMART" id="SM00382">
    <property type="entry name" value="AAA"/>
    <property type="match status" value="1"/>
</dbReference>
<feature type="compositionally biased region" description="Polar residues" evidence="4">
    <location>
        <begin position="1219"/>
        <end position="1231"/>
    </location>
</feature>
<dbReference type="GO" id="GO:0016887">
    <property type="term" value="F:ATP hydrolysis activity"/>
    <property type="evidence" value="ECO:0007669"/>
    <property type="project" value="InterPro"/>
</dbReference>